<accession>A0AAW6D193</accession>
<dbReference type="AlphaFoldDB" id="A0AAW6D193"/>
<name>A0AAW6D193_9FIRM</name>
<gene>
    <name evidence="2" type="ORF">PNE09_08915</name>
</gene>
<dbReference type="Pfam" id="PF00903">
    <property type="entry name" value="Glyoxalase"/>
    <property type="match status" value="1"/>
</dbReference>
<comment type="caution">
    <text evidence="2">The sequence shown here is derived from an EMBL/GenBank/DDBJ whole genome shotgun (WGS) entry which is preliminary data.</text>
</comment>
<proteinExistence type="predicted"/>
<protein>
    <submittedName>
        <fullName evidence="2">VOC family protein</fullName>
    </submittedName>
</protein>
<dbReference type="PROSITE" id="PS51819">
    <property type="entry name" value="VOC"/>
    <property type="match status" value="1"/>
</dbReference>
<evidence type="ECO:0000259" key="1">
    <source>
        <dbReference type="PROSITE" id="PS51819"/>
    </source>
</evidence>
<dbReference type="Gene3D" id="3.10.180.10">
    <property type="entry name" value="2,3-Dihydroxybiphenyl 1,2-Dioxygenase, domain 1"/>
    <property type="match status" value="1"/>
</dbReference>
<evidence type="ECO:0000313" key="2">
    <source>
        <dbReference type="EMBL" id="MDB8004184.1"/>
    </source>
</evidence>
<dbReference type="Proteomes" id="UP001210809">
    <property type="component" value="Unassembled WGS sequence"/>
</dbReference>
<evidence type="ECO:0000313" key="3">
    <source>
        <dbReference type="Proteomes" id="UP001210809"/>
    </source>
</evidence>
<dbReference type="EMBL" id="JAQLXW010000011">
    <property type="protein sequence ID" value="MDB8004184.1"/>
    <property type="molecule type" value="Genomic_DNA"/>
</dbReference>
<dbReference type="SUPFAM" id="SSF54593">
    <property type="entry name" value="Glyoxalase/Bleomycin resistance protein/Dihydroxybiphenyl dioxygenase"/>
    <property type="match status" value="1"/>
</dbReference>
<feature type="domain" description="VOC" evidence="1">
    <location>
        <begin position="19"/>
        <end position="142"/>
    </location>
</feature>
<reference evidence="2" key="1">
    <citation type="submission" date="2023-01" db="EMBL/GenBank/DDBJ databases">
        <title>Human gut microbiome strain richness.</title>
        <authorList>
            <person name="Chen-Liaw A."/>
        </authorList>
    </citation>
    <scope>NUCLEOTIDE SEQUENCE</scope>
    <source>
        <strain evidence="2">1001283st1_G1_1001283B150217_161031</strain>
    </source>
</reference>
<dbReference type="InterPro" id="IPR004360">
    <property type="entry name" value="Glyas_Fos-R_dOase_dom"/>
</dbReference>
<organism evidence="2 3">
    <name type="scientific">[Eubacterium] siraeum</name>
    <dbReference type="NCBI Taxonomy" id="39492"/>
    <lineage>
        <taxon>Bacteria</taxon>
        <taxon>Bacillati</taxon>
        <taxon>Bacillota</taxon>
        <taxon>Clostridia</taxon>
        <taxon>Eubacteriales</taxon>
        <taxon>Oscillospiraceae</taxon>
        <taxon>Oscillospiraceae incertae sedis</taxon>
    </lineage>
</organism>
<dbReference type="InterPro" id="IPR037523">
    <property type="entry name" value="VOC_core"/>
</dbReference>
<sequence length="143" mass="16323">MEDRAGTAVRGIMYDKRYTPRFIQMHRQQLRRVIAFYSDTLGIPIIRRWGPDCDNPIGVMFDTGNGIIEVFSNAENDLPQGVIRHFALAVTDVDELAERIEKAGYEVFVKPKNIYIPAENPLVARIAFCYGPLGEQIELFCEK</sequence>
<dbReference type="InterPro" id="IPR029068">
    <property type="entry name" value="Glyas_Bleomycin-R_OHBP_Dase"/>
</dbReference>